<reference evidence="6" key="1">
    <citation type="submission" date="2016-09" db="EMBL/GenBank/DDBJ databases">
        <authorList>
            <person name="Varghese N."/>
            <person name="Submissions S."/>
        </authorList>
    </citation>
    <scope>NUCLEOTIDE SEQUENCE [LARGE SCALE GENOMIC DNA]</scope>
    <source>
        <strain evidence="6">S5</strain>
    </source>
</reference>
<dbReference type="AlphaFoldDB" id="A0A1G6HRQ6"/>
<evidence type="ECO:0000256" key="2">
    <source>
        <dbReference type="ARBA" id="ARBA00022679"/>
    </source>
</evidence>
<dbReference type="RefSeq" id="WP_090794241.1">
    <property type="nucleotide sequence ID" value="NZ_FMYI01000003.1"/>
</dbReference>
<protein>
    <submittedName>
        <fullName evidence="5">Sensor_kinase_SpoOB-type, alpha-helical domain</fullName>
    </submittedName>
</protein>
<keyword evidence="3 5" id="KW-0418">Kinase</keyword>
<name>A0A1G6HRQ6_9BACI</name>
<sequence length="170" mass="19704">MEEVEVIQLLRHFRHDLANEVQLISGYLQLEDLQTAKQYSSKLNRNLINQQAFLSMPLPKTIVASLKSAHLSSLNIKFEAVIDQTPTIEDHRLQNDMTTLIDLLNNMSESVGITDALFIFKQYTNEPFELNVYVDQLCADIGYKLNSLFRECMIEELEKGYSIRYIKKDK</sequence>
<dbReference type="InterPro" id="IPR039506">
    <property type="entry name" value="SPOB_a"/>
</dbReference>
<evidence type="ECO:0000313" key="6">
    <source>
        <dbReference type="Proteomes" id="UP000242949"/>
    </source>
</evidence>
<evidence type="ECO:0000313" key="5">
    <source>
        <dbReference type="EMBL" id="SDB96186.1"/>
    </source>
</evidence>
<dbReference type="GO" id="GO:0000155">
    <property type="term" value="F:phosphorelay sensor kinase activity"/>
    <property type="evidence" value="ECO:0007669"/>
    <property type="project" value="InterPro"/>
</dbReference>
<evidence type="ECO:0000259" key="4">
    <source>
        <dbReference type="Pfam" id="PF14689"/>
    </source>
</evidence>
<organism evidence="5 6">
    <name type="scientific">Pelagirhabdus alkalitolerans</name>
    <dbReference type="NCBI Taxonomy" id="1612202"/>
    <lineage>
        <taxon>Bacteria</taxon>
        <taxon>Bacillati</taxon>
        <taxon>Bacillota</taxon>
        <taxon>Bacilli</taxon>
        <taxon>Bacillales</taxon>
        <taxon>Bacillaceae</taxon>
        <taxon>Pelagirhabdus</taxon>
    </lineage>
</organism>
<evidence type="ECO:0000256" key="3">
    <source>
        <dbReference type="ARBA" id="ARBA00022777"/>
    </source>
</evidence>
<feature type="domain" description="SpoOB alpha-helical" evidence="4">
    <location>
        <begin position="5"/>
        <end position="55"/>
    </location>
</feature>
<keyword evidence="2" id="KW-0808">Transferase</keyword>
<dbReference type="Proteomes" id="UP000242949">
    <property type="component" value="Unassembled WGS sequence"/>
</dbReference>
<proteinExistence type="predicted"/>
<keyword evidence="6" id="KW-1185">Reference proteome</keyword>
<dbReference type="InterPro" id="IPR016120">
    <property type="entry name" value="Sig_transdc_His_kin_SpoOB"/>
</dbReference>
<keyword evidence="1" id="KW-0597">Phosphoprotein</keyword>
<dbReference type="Pfam" id="PF14689">
    <property type="entry name" value="SPOB_a"/>
    <property type="match status" value="1"/>
</dbReference>
<accession>A0A1G6HRQ6</accession>
<dbReference type="EMBL" id="FMYI01000003">
    <property type="protein sequence ID" value="SDB96186.1"/>
    <property type="molecule type" value="Genomic_DNA"/>
</dbReference>
<evidence type="ECO:0000256" key="1">
    <source>
        <dbReference type="ARBA" id="ARBA00022553"/>
    </source>
</evidence>
<dbReference type="STRING" id="1612202.SAMN05421734_103159"/>
<dbReference type="SUPFAM" id="SSF55890">
    <property type="entry name" value="Sporulation response regulatory protein Spo0B"/>
    <property type="match status" value="1"/>
</dbReference>
<dbReference type="OrthoDB" id="2375606at2"/>
<gene>
    <name evidence="5" type="ORF">SAMN05421734_103159</name>
</gene>
<dbReference type="Gene3D" id="1.10.287.130">
    <property type="match status" value="1"/>
</dbReference>